<organism evidence="1 2">
    <name type="scientific">Rangifer tarandus platyrhynchus</name>
    <name type="common">Svalbard reindeer</name>
    <dbReference type="NCBI Taxonomy" id="3082113"/>
    <lineage>
        <taxon>Eukaryota</taxon>
        <taxon>Metazoa</taxon>
        <taxon>Chordata</taxon>
        <taxon>Craniata</taxon>
        <taxon>Vertebrata</taxon>
        <taxon>Euteleostomi</taxon>
        <taxon>Mammalia</taxon>
        <taxon>Eutheria</taxon>
        <taxon>Laurasiatheria</taxon>
        <taxon>Artiodactyla</taxon>
        <taxon>Ruminantia</taxon>
        <taxon>Pecora</taxon>
        <taxon>Cervidae</taxon>
        <taxon>Odocoileinae</taxon>
        <taxon>Rangifer</taxon>
    </lineage>
</organism>
<evidence type="ECO:0000313" key="2">
    <source>
        <dbReference type="Proteomes" id="UP001162501"/>
    </source>
</evidence>
<name>A0AC59ZW17_RANTA</name>
<dbReference type="Proteomes" id="UP001162501">
    <property type="component" value="Chromosome 5"/>
</dbReference>
<evidence type="ECO:0000313" key="1">
    <source>
        <dbReference type="EMBL" id="CAN0523234.1"/>
    </source>
</evidence>
<dbReference type="EMBL" id="OX596089">
    <property type="protein sequence ID" value="CAN0523234.1"/>
    <property type="molecule type" value="Genomic_DNA"/>
</dbReference>
<reference evidence="1" key="1">
    <citation type="submission" date="2023-05" db="EMBL/GenBank/DDBJ databases">
        <authorList>
            <consortium name="ELIXIR-Norway"/>
        </authorList>
    </citation>
    <scope>NUCLEOTIDE SEQUENCE</scope>
</reference>
<accession>A0AC59ZW17</accession>
<sequence>MVKFSETLSALTTKACHGLSPVTVTGTVESPRDGRRLVISLAAESPPIILQPGDVTQQLGDVTERLERRQNSTDAESAVRPLSC</sequence>
<proteinExistence type="predicted"/>
<protein>
    <submittedName>
        <fullName evidence="1">Uncharacterized protein</fullName>
    </submittedName>
</protein>
<reference evidence="1" key="2">
    <citation type="submission" date="2025-03" db="EMBL/GenBank/DDBJ databases">
        <authorList>
            <consortium name="ELIXIR-Norway"/>
            <consortium name="Elixir Norway"/>
        </authorList>
    </citation>
    <scope>NUCLEOTIDE SEQUENCE</scope>
</reference>
<gene>
    <name evidence="1" type="ORF">MRATA1EN22A_LOCUS23821</name>
</gene>